<dbReference type="AlphaFoldDB" id="A0A8H4N0U8"/>
<proteinExistence type="predicted"/>
<comment type="caution">
    <text evidence="1">The sequence shown here is derived from an EMBL/GenBank/DDBJ whole genome shotgun (WGS) entry which is preliminary data.</text>
</comment>
<evidence type="ECO:0000313" key="1">
    <source>
        <dbReference type="EMBL" id="KAF4306594.1"/>
    </source>
</evidence>
<dbReference type="Proteomes" id="UP000572817">
    <property type="component" value="Unassembled WGS sequence"/>
</dbReference>
<keyword evidence="2" id="KW-1185">Reference proteome</keyword>
<sequence length="407" mass="45539">MASAAQPSPNLQSDCYVLLENGTKLPVHAPTLAAVSDTLAKIFTFEDQKSISAEAPIREITSLQEYNSEVVAFVLSALQGRISAVDVPSIRLLKHSCLMVENFNCSHALVKLSAQWIRLLREKAEQHQWMGVPVGGHKHAAYDLIGIAYFFDNPEEFFNITQDLTMYHRGSFCDVSAMMEVVPPTVFLTMAERKRRVHRKLTLELNQAMNNFMSSASLRGTACVGHLPQGVDLPKGVNCGFHYLSKMSQSFFPRRRESYRIDDELLLLCDRALAQHSLSAFLTGHLCKGCKVKSAPFFYNLLDECTEIGEDCWDMIMGVCLDCVRTRGTSYPDCRVEHEKDDIFLGLAQPPNPHPFRFRRCELPYLLPHDGSSRGQVREAAVDTPLAITDGKCCEAEDEVALSGDEQ</sequence>
<protein>
    <recommendedName>
        <fullName evidence="3">BTB domain-containing protein</fullName>
    </recommendedName>
</protein>
<evidence type="ECO:0000313" key="2">
    <source>
        <dbReference type="Proteomes" id="UP000572817"/>
    </source>
</evidence>
<dbReference type="EMBL" id="WWBZ02000033">
    <property type="protein sequence ID" value="KAF4306594.1"/>
    <property type="molecule type" value="Genomic_DNA"/>
</dbReference>
<organism evidence="1 2">
    <name type="scientific">Botryosphaeria dothidea</name>
    <dbReference type="NCBI Taxonomy" id="55169"/>
    <lineage>
        <taxon>Eukaryota</taxon>
        <taxon>Fungi</taxon>
        <taxon>Dikarya</taxon>
        <taxon>Ascomycota</taxon>
        <taxon>Pezizomycotina</taxon>
        <taxon>Dothideomycetes</taxon>
        <taxon>Dothideomycetes incertae sedis</taxon>
        <taxon>Botryosphaeriales</taxon>
        <taxon>Botryosphaeriaceae</taxon>
        <taxon>Botryosphaeria</taxon>
    </lineage>
</organism>
<evidence type="ECO:0008006" key="3">
    <source>
        <dbReference type="Google" id="ProtNLM"/>
    </source>
</evidence>
<accession>A0A8H4N0U8</accession>
<dbReference type="OrthoDB" id="5275938at2759"/>
<reference evidence="1" key="1">
    <citation type="submission" date="2020-04" db="EMBL/GenBank/DDBJ databases">
        <title>Genome Assembly and Annotation of Botryosphaeria dothidea sdau 11-99, a Latent Pathogen of Apple Fruit Ring Rot in China.</title>
        <authorList>
            <person name="Yu C."/>
            <person name="Diao Y."/>
            <person name="Lu Q."/>
            <person name="Zhao J."/>
            <person name="Cui S."/>
            <person name="Peng C."/>
            <person name="He B."/>
            <person name="Liu H."/>
        </authorList>
    </citation>
    <scope>NUCLEOTIDE SEQUENCE [LARGE SCALE GENOMIC DNA]</scope>
    <source>
        <strain evidence="1">Sdau11-99</strain>
    </source>
</reference>
<name>A0A8H4N0U8_9PEZI</name>
<gene>
    <name evidence="1" type="ORF">GTA08_BOTSDO05871</name>
</gene>